<organism evidence="1 2">
    <name type="scientific">Desulfosporosinus metallidurans</name>
    <dbReference type="NCBI Taxonomy" id="1888891"/>
    <lineage>
        <taxon>Bacteria</taxon>
        <taxon>Bacillati</taxon>
        <taxon>Bacillota</taxon>
        <taxon>Clostridia</taxon>
        <taxon>Eubacteriales</taxon>
        <taxon>Desulfitobacteriaceae</taxon>
        <taxon>Desulfosporosinus</taxon>
    </lineage>
</organism>
<gene>
    <name evidence="1" type="ORF">DSOL_0329</name>
</gene>
<dbReference type="Proteomes" id="UP000186102">
    <property type="component" value="Unassembled WGS sequence"/>
</dbReference>
<name>A0A1Q8R202_9FIRM</name>
<comment type="caution">
    <text evidence="1">The sequence shown here is derived from an EMBL/GenBank/DDBJ whole genome shotgun (WGS) entry which is preliminary data.</text>
</comment>
<sequence length="40" mass="4540">MAATTNKTLKLRVILCPFNLVKRIRQEKITAENEGIVTLL</sequence>
<reference evidence="1 2" key="1">
    <citation type="submission" date="2016-09" db="EMBL/GenBank/DDBJ databases">
        <title>Complete genome of Desulfosporosinus sp. OL.</title>
        <authorList>
            <person name="Mardanov A."/>
            <person name="Beletsky A."/>
            <person name="Panova A."/>
            <person name="Karnachuk O."/>
            <person name="Ravin N."/>
        </authorList>
    </citation>
    <scope>NUCLEOTIDE SEQUENCE [LARGE SCALE GENOMIC DNA]</scope>
    <source>
        <strain evidence="1 2">OL</strain>
    </source>
</reference>
<dbReference type="AlphaFoldDB" id="A0A1Q8R202"/>
<keyword evidence="2" id="KW-1185">Reference proteome</keyword>
<proteinExistence type="predicted"/>
<dbReference type="EMBL" id="MLBF01000002">
    <property type="protein sequence ID" value="OLN33619.1"/>
    <property type="molecule type" value="Genomic_DNA"/>
</dbReference>
<evidence type="ECO:0000313" key="2">
    <source>
        <dbReference type="Proteomes" id="UP000186102"/>
    </source>
</evidence>
<evidence type="ECO:0000313" key="1">
    <source>
        <dbReference type="EMBL" id="OLN33619.1"/>
    </source>
</evidence>
<protein>
    <submittedName>
        <fullName evidence="1">Uncharacterized protein</fullName>
    </submittedName>
</protein>
<accession>A0A1Q8R202</accession>